<dbReference type="GeneID" id="36408082"/>
<feature type="region of interest" description="Disordered" evidence="1">
    <location>
        <begin position="305"/>
        <end position="330"/>
    </location>
</feature>
<proteinExistence type="predicted"/>
<dbReference type="OMA" id="LFHTMSF"/>
<feature type="compositionally biased region" description="Low complexity" evidence="1">
    <location>
        <begin position="273"/>
        <end position="283"/>
    </location>
</feature>
<keyword evidence="3" id="KW-1185">Reference proteome</keyword>
<reference evidence="3" key="1">
    <citation type="submission" date="2014-09" db="EMBL/GenBank/DDBJ databases">
        <authorList>
            <person name="Sharma Rahul"/>
            <person name="Thines Marco"/>
        </authorList>
    </citation>
    <scope>NUCLEOTIDE SEQUENCE [LARGE SCALE GENOMIC DNA]</scope>
</reference>
<dbReference type="AlphaFoldDB" id="A0A0P1AMW2"/>
<evidence type="ECO:0000313" key="2">
    <source>
        <dbReference type="EMBL" id="CEG42778.1"/>
    </source>
</evidence>
<evidence type="ECO:0000256" key="1">
    <source>
        <dbReference type="SAM" id="MobiDB-lite"/>
    </source>
</evidence>
<organism evidence="2 3">
    <name type="scientific">Plasmopara halstedii</name>
    <name type="common">Downy mildew of sunflower</name>
    <dbReference type="NCBI Taxonomy" id="4781"/>
    <lineage>
        <taxon>Eukaryota</taxon>
        <taxon>Sar</taxon>
        <taxon>Stramenopiles</taxon>
        <taxon>Oomycota</taxon>
        <taxon>Peronosporomycetes</taxon>
        <taxon>Peronosporales</taxon>
        <taxon>Peronosporaceae</taxon>
        <taxon>Plasmopara</taxon>
    </lineage>
</organism>
<feature type="region of interest" description="Disordered" evidence="1">
    <location>
        <begin position="227"/>
        <end position="292"/>
    </location>
</feature>
<evidence type="ECO:0000313" key="3">
    <source>
        <dbReference type="Proteomes" id="UP000054928"/>
    </source>
</evidence>
<feature type="compositionally biased region" description="Polar residues" evidence="1">
    <location>
        <begin position="248"/>
        <end position="262"/>
    </location>
</feature>
<dbReference type="OrthoDB" id="167694at2759"/>
<protein>
    <submittedName>
        <fullName evidence="2">Uncharacterized protein</fullName>
    </submittedName>
</protein>
<sequence length="371" mass="42478">MGKGAKVWKSEDFAINNVKPASTMPTDDRNADVSLLIYHEENQTTSSVSRIDNFSQVPQRPRGLSASIVSIKTVSESPTDRRIHLLGRQNSMPVMSIKSQRRRKVTFKNIDIVPPPKVVSYDELVFNVAGLFHTMSFLHDREDWGDDPADCGLKAAFYEPEPLLERSVPLMIAEFLYRSAIYLGYPQGDTPWLPGFREEKKFSGNDVKRWRRLAHFDWEAEEREFSKNHRKAPPLTSLQARTDRSESIESNGNTSVMSTIGTSFRIRSDESVDSVSSKSRQQSPEYQKSGKSKLHIPNWFRKHRRPQCEESDDLSDSSESGKRKPVSWLNPPPIPLSRDLKLLVDIVNSCVYCGQYQFRKRDIVRLCNVKI</sequence>
<dbReference type="Proteomes" id="UP000054928">
    <property type="component" value="Unassembled WGS sequence"/>
</dbReference>
<accession>A0A0P1AMW2</accession>
<dbReference type="EMBL" id="CCYD01000645">
    <property type="protein sequence ID" value="CEG42778.1"/>
    <property type="molecule type" value="Genomic_DNA"/>
</dbReference>
<dbReference type="RefSeq" id="XP_024579147.1">
    <property type="nucleotide sequence ID" value="XM_024728696.1"/>
</dbReference>
<name>A0A0P1AMW2_PLAHL</name>